<accession>A0ABS9RNR2</accession>
<dbReference type="EMBL" id="JAKVQD010000089">
    <property type="protein sequence ID" value="MCH4554216.1"/>
    <property type="molecule type" value="Genomic_DNA"/>
</dbReference>
<comment type="caution">
    <text evidence="1">The sequence shown here is derived from an EMBL/GenBank/DDBJ whole genome shotgun (WGS) entry which is preliminary data.</text>
</comment>
<dbReference type="SUPFAM" id="SSF51556">
    <property type="entry name" value="Metallo-dependent hydrolases"/>
    <property type="match status" value="1"/>
</dbReference>
<organism evidence="1 2">
    <name type="scientific">Aestuariibaculum lutulentum</name>
    <dbReference type="NCBI Taxonomy" id="2920935"/>
    <lineage>
        <taxon>Bacteria</taxon>
        <taxon>Pseudomonadati</taxon>
        <taxon>Bacteroidota</taxon>
        <taxon>Flavobacteriia</taxon>
        <taxon>Flavobacteriales</taxon>
        <taxon>Flavobacteriaceae</taxon>
    </lineage>
</organism>
<protein>
    <recommendedName>
        <fullName evidence="3">N-acetylglucosamine-6-phosphate deacetylase</fullName>
    </recommendedName>
</protein>
<feature type="non-terminal residue" evidence="1">
    <location>
        <position position="69"/>
    </location>
</feature>
<name>A0ABS9RNR2_9FLAO</name>
<proteinExistence type="predicted"/>
<dbReference type="InterPro" id="IPR032466">
    <property type="entry name" value="Metal_Hydrolase"/>
</dbReference>
<evidence type="ECO:0000313" key="1">
    <source>
        <dbReference type="EMBL" id="MCH4554216.1"/>
    </source>
</evidence>
<keyword evidence="2" id="KW-1185">Reference proteome</keyword>
<evidence type="ECO:0008006" key="3">
    <source>
        <dbReference type="Google" id="ProtNLM"/>
    </source>
</evidence>
<dbReference type="Gene3D" id="3.20.20.140">
    <property type="entry name" value="Metal-dependent hydrolases"/>
    <property type="match status" value="1"/>
</dbReference>
<evidence type="ECO:0000313" key="2">
    <source>
        <dbReference type="Proteomes" id="UP001156141"/>
    </source>
</evidence>
<gene>
    <name evidence="1" type="ORF">MKW35_16465</name>
</gene>
<sequence>MITSGLVDIQVNGFAGVDFNAADLTPEALDHALEAMLATGVTTCLPTIITAYPDELEARFTALDRCVNA</sequence>
<reference evidence="1" key="1">
    <citation type="submission" date="2022-02" db="EMBL/GenBank/DDBJ databases">
        <title>Aestuariibaculum sp., a marine bacterium isolated from sediment in Guangxi.</title>
        <authorList>
            <person name="Ying J."/>
        </authorList>
    </citation>
    <scope>NUCLEOTIDE SEQUENCE</scope>
    <source>
        <strain evidence="1">L182</strain>
    </source>
</reference>
<dbReference type="Proteomes" id="UP001156141">
    <property type="component" value="Unassembled WGS sequence"/>
</dbReference>